<dbReference type="AlphaFoldDB" id="A0A168RUQ0"/>
<name>A0A168RUQ0_ABSGL</name>
<organism evidence="2">
    <name type="scientific">Absidia glauca</name>
    <name type="common">Pin mould</name>
    <dbReference type="NCBI Taxonomy" id="4829"/>
    <lineage>
        <taxon>Eukaryota</taxon>
        <taxon>Fungi</taxon>
        <taxon>Fungi incertae sedis</taxon>
        <taxon>Mucoromycota</taxon>
        <taxon>Mucoromycotina</taxon>
        <taxon>Mucoromycetes</taxon>
        <taxon>Mucorales</taxon>
        <taxon>Cunninghamellaceae</taxon>
        <taxon>Absidia</taxon>
    </lineage>
</organism>
<dbReference type="InParanoid" id="A0A168RUQ0"/>
<feature type="region of interest" description="Disordered" evidence="1">
    <location>
        <begin position="1"/>
        <end position="20"/>
    </location>
</feature>
<evidence type="ECO:0000313" key="2">
    <source>
        <dbReference type="EMBL" id="SAM07418.1"/>
    </source>
</evidence>
<evidence type="ECO:0000256" key="1">
    <source>
        <dbReference type="SAM" id="MobiDB-lite"/>
    </source>
</evidence>
<keyword evidence="3" id="KW-1185">Reference proteome</keyword>
<feature type="compositionally biased region" description="Polar residues" evidence="1">
    <location>
        <begin position="1"/>
        <end position="11"/>
    </location>
</feature>
<feature type="compositionally biased region" description="Low complexity" evidence="1">
    <location>
        <begin position="34"/>
        <end position="45"/>
    </location>
</feature>
<dbReference type="Proteomes" id="UP000078561">
    <property type="component" value="Unassembled WGS sequence"/>
</dbReference>
<feature type="region of interest" description="Disordered" evidence="1">
    <location>
        <begin position="31"/>
        <end position="56"/>
    </location>
</feature>
<accession>A0A168RUQ0</accession>
<dbReference type="EMBL" id="LT554760">
    <property type="protein sequence ID" value="SAM07418.1"/>
    <property type="molecule type" value="Genomic_DNA"/>
</dbReference>
<evidence type="ECO:0000313" key="3">
    <source>
        <dbReference type="Proteomes" id="UP000078561"/>
    </source>
</evidence>
<gene>
    <name evidence="2" type="primary">ABSGL_13061.1 scaffold 13659</name>
</gene>
<sequence length="70" mass="7881">MSPSLSQCPQWSPSKSSFTYSTESSQKSFEEHLSSSCSSSSSNSPPSSPTIDDEKQSMFKFKKFFRLQKK</sequence>
<proteinExistence type="predicted"/>
<reference evidence="2" key="1">
    <citation type="submission" date="2016-04" db="EMBL/GenBank/DDBJ databases">
        <authorList>
            <person name="Evans L.H."/>
            <person name="Alamgir A."/>
            <person name="Owens N."/>
            <person name="Weber N.D."/>
            <person name="Virtaneva K."/>
            <person name="Barbian K."/>
            <person name="Babar A."/>
            <person name="Rosenke K."/>
        </authorList>
    </citation>
    <scope>NUCLEOTIDE SEQUENCE [LARGE SCALE GENOMIC DNA]</scope>
    <source>
        <strain evidence="2">CBS 101.48</strain>
    </source>
</reference>
<protein>
    <submittedName>
        <fullName evidence="2">Uncharacterized protein</fullName>
    </submittedName>
</protein>